<feature type="chain" id="PRO_5004297618" description="Autotransporter domain-containing protein" evidence="2">
    <location>
        <begin position="23"/>
        <end position="1199"/>
    </location>
</feature>
<dbReference type="InterPro" id="IPR006315">
    <property type="entry name" value="OM_autotransptr_brl_dom"/>
</dbReference>
<dbReference type="InterPro" id="IPR005546">
    <property type="entry name" value="Autotransporte_beta"/>
</dbReference>
<dbReference type="Gene3D" id="2.40.128.130">
    <property type="entry name" value="Autotransporter beta-domain"/>
    <property type="match status" value="1"/>
</dbReference>
<dbReference type="PhylomeDB" id="Q82WF7"/>
<accession>Q82WF7</accession>
<evidence type="ECO:0000256" key="1">
    <source>
        <dbReference type="ARBA" id="ARBA00022729"/>
    </source>
</evidence>
<dbReference type="NCBIfam" id="TIGR01414">
    <property type="entry name" value="autotrans_barl"/>
    <property type="match status" value="1"/>
</dbReference>
<feature type="domain" description="Autotransporter" evidence="3">
    <location>
        <begin position="924"/>
        <end position="1199"/>
    </location>
</feature>
<dbReference type="InterPro" id="IPR013425">
    <property type="entry name" value="Autotrns_rpt"/>
</dbReference>
<dbReference type="Pfam" id="PF03797">
    <property type="entry name" value="Autotransporter"/>
    <property type="match status" value="1"/>
</dbReference>
<reference evidence="4 5" key="1">
    <citation type="journal article" date="2003" name="J. Bacteriol.">
        <title>Complete genome sequence of the ammonia-oxidizing bacterium and obligate chemolithoautotroph Nitrosomonas europaea.</title>
        <authorList>
            <person name="Chain P."/>
            <person name="Lamerdin J."/>
            <person name="Larimer F."/>
            <person name="Regala W."/>
            <person name="Land M."/>
            <person name="Hauser L."/>
            <person name="Hooper A."/>
            <person name="Klotz M."/>
            <person name="Norton J."/>
            <person name="Sayavedra-Soto L."/>
            <person name="Arciero D."/>
            <person name="Hommes N."/>
            <person name="Whittaker M."/>
            <person name="Arp D."/>
        </authorList>
    </citation>
    <scope>NUCLEOTIDE SEQUENCE [LARGE SCALE GENOMIC DNA]</scope>
    <source>
        <strain evidence="5">ATCC 19718 / CIP 103999 / KCTC 2705 / NBRC 14298</strain>
    </source>
</reference>
<dbReference type="SUPFAM" id="SSF103515">
    <property type="entry name" value="Autotransporter"/>
    <property type="match status" value="1"/>
</dbReference>
<dbReference type="OrthoDB" id="5760545at2"/>
<organism evidence="4 5">
    <name type="scientific">Nitrosomonas europaea (strain ATCC 19718 / CIP 103999 / KCTC 2705 / NBRC 14298)</name>
    <dbReference type="NCBI Taxonomy" id="228410"/>
    <lineage>
        <taxon>Bacteria</taxon>
        <taxon>Pseudomonadati</taxon>
        <taxon>Pseudomonadota</taxon>
        <taxon>Betaproteobacteria</taxon>
        <taxon>Nitrosomonadales</taxon>
        <taxon>Nitrosomonadaceae</taxon>
        <taxon>Nitrosomonas</taxon>
    </lineage>
</organism>
<dbReference type="Pfam" id="PF12951">
    <property type="entry name" value="PATR"/>
    <property type="match status" value="2"/>
</dbReference>
<evidence type="ECO:0000313" key="4">
    <source>
        <dbReference type="EMBL" id="CAD84634.1"/>
    </source>
</evidence>
<dbReference type="InterPro" id="IPR036709">
    <property type="entry name" value="Autotransporte_beta_dom_sf"/>
</dbReference>
<dbReference type="InterPro" id="IPR030895">
    <property type="entry name" value="T5SS_PEPC_rpt"/>
</dbReference>
<dbReference type="RefSeq" id="WP_011111341.1">
    <property type="nucleotide sequence ID" value="NC_004757.1"/>
</dbReference>
<dbReference type="HOGENOM" id="CLU_005887_4_2_4"/>
<dbReference type="KEGG" id="neu:NE0723"/>
<dbReference type="SMART" id="SM00869">
    <property type="entry name" value="Autotransporter"/>
    <property type="match status" value="1"/>
</dbReference>
<evidence type="ECO:0000259" key="3">
    <source>
        <dbReference type="PROSITE" id="PS51208"/>
    </source>
</evidence>
<dbReference type="SUPFAM" id="SSF51126">
    <property type="entry name" value="Pectin lyase-like"/>
    <property type="match status" value="1"/>
</dbReference>
<evidence type="ECO:0000256" key="2">
    <source>
        <dbReference type="SAM" id="SignalP"/>
    </source>
</evidence>
<dbReference type="eggNOG" id="COG4625">
    <property type="taxonomic scope" value="Bacteria"/>
</dbReference>
<dbReference type="PROSITE" id="PS51208">
    <property type="entry name" value="AUTOTRANSPORTER"/>
    <property type="match status" value="1"/>
</dbReference>
<dbReference type="EMBL" id="AL954747">
    <property type="protein sequence ID" value="CAD84634.1"/>
    <property type="molecule type" value="Genomic_DNA"/>
</dbReference>
<keyword evidence="1 2" id="KW-0732">Signal</keyword>
<name>Q82WF7_NITEU</name>
<dbReference type="Proteomes" id="UP000001416">
    <property type="component" value="Chromosome"/>
</dbReference>
<dbReference type="InterPro" id="IPR011050">
    <property type="entry name" value="Pectin_lyase_fold/virulence"/>
</dbReference>
<dbReference type="NCBIfam" id="TIGR04393">
    <property type="entry name" value="rpt_T5SS_PEPC"/>
    <property type="match status" value="9"/>
</dbReference>
<sequence>MKFSTILTFLSGTTFVYPAAFAQSIIASGNILPGIPAPPLALWQPANLRVGVNAAGTLSITDGGMVAGPGQALLGSAVGSSGTVMVSGNDSLFSTVLQMHVGSSGTGTLKIEDRGTANIGTFLYIGRFIGSDGLVTVSGAGSRLTNGNMMQVGSEGTGALIIEDGATVNSTNVTRIGWSSTGIGTAIVQGSGSSWTTNNSMSVGFGGSGRLLIVDGGAVSNVEGFVGRETGSTGEVTVSGAGSSWSNSAALEIGSFGMGELMVEDGGALSNTDGRIGREAGAIGTVTIKDAGSTWSNTGTLYIGDLGKGTLTVADGGKANIVASFVIGRQAGAEGLVTLSGAGSSLINTSSTQVGGAGKGTLIVENGGVGQSNNLSVGVSSGSTGSVAVRGADSRWIAGSILTIGASGHGTLTIEDGGSVTSTLTTIGSNTSGLGEATVSGADSTWTNSGALIVGALGNGTLTVSDGGMVSNATAGIGVGTGRQGVALVSGAGARWINSGDLTVGTNGSATLTVADGGHVSVGGGNGIVHVAEAATANGVVNIGAAAGSAPVGAGTLGAAEVRFGDGTGRLNFNHTDSAYLFSPVITGNGALNHYSGTTILTGDNTYSGSTMIAGGVLQLGNGGTSGSVTSDIQIDSTGTLRIDRSNDWTYAGILSGTGVFDQLGTGTTMLTGNSAAFNGTTTVTNGRLIVGMGGAGTLGGMVNVLDGATLGGSGTVGSAGADVTILGGGVHAPGNSVGVQTIAGNYVNYGTLRIDGTPAGTDMLIVQGGVDITGATLDLQLSPPVASGWNIINGPFTIIDKQSAGAVAGSFGAVNNNLLFLDPYVNYAGGDGNDITLDFVRNDVAFASVALTPNQIATGRGIGTLPYGHPIWNTIALMSDEVAVRRSFDFLSGEIHATASSVLLEESRFPRRAVNDRLRSAFDTNTDTAFWAHGYGAWAGWQSDGNAASLKRDTGGLLLGLDGQLGNWRTGVMTGRSWTGVTVADRASTAEAGTWYAGLYGGTQWGDLGLRLGLLHGEHDIDTRRTVAVPGLSGTLRSTHGASTTQAFGELAHTLHFGIVRYEPFANLAHIHTRSNRFTETGGSMALAGRRSTMSATVMTLGQRIEAAHVFRGTGIRTVGMIGWQHVWGDVIPRSTHRFSMGDPFTIAGTPLARNNLLVEGGFELSLGRRAAIGASYTGRFAHNGHDHAATAVLRIGF</sequence>
<gene>
    <name evidence="4" type="ordered locus">NE0723</name>
</gene>
<protein>
    <recommendedName>
        <fullName evidence="3">Autotransporter domain-containing protein</fullName>
    </recommendedName>
</protein>
<dbReference type="AlphaFoldDB" id="Q82WF7"/>
<dbReference type="NCBIfam" id="TIGR02601">
    <property type="entry name" value="autotrns_rpt"/>
    <property type="match status" value="1"/>
</dbReference>
<evidence type="ECO:0000313" key="5">
    <source>
        <dbReference type="Proteomes" id="UP000001416"/>
    </source>
</evidence>
<dbReference type="GO" id="GO:0019867">
    <property type="term" value="C:outer membrane"/>
    <property type="evidence" value="ECO:0007669"/>
    <property type="project" value="InterPro"/>
</dbReference>
<feature type="signal peptide" evidence="2">
    <location>
        <begin position="1"/>
        <end position="22"/>
    </location>
</feature>
<proteinExistence type="predicted"/>
<keyword evidence="5" id="KW-1185">Reference proteome</keyword>
<dbReference type="GeneID" id="87103915"/>